<reference evidence="2 3" key="1">
    <citation type="journal article" date="2017" name="Genome Biol. Evol.">
        <title>Phytophthora megakarya and P. palmivora, closely related causal agents of cacao black pod rot, underwent increases in genome sizes and gene numbers by different mechanisms.</title>
        <authorList>
            <person name="Ali S.S."/>
            <person name="Shao J."/>
            <person name="Lary D.J."/>
            <person name="Kronmiller B."/>
            <person name="Shen D."/>
            <person name="Strem M.D."/>
            <person name="Amoako-Attah I."/>
            <person name="Akrofi A.Y."/>
            <person name="Begoude B.A."/>
            <person name="Ten Hoopen G.M."/>
            <person name="Coulibaly K."/>
            <person name="Kebe B.I."/>
            <person name="Melnick R.L."/>
            <person name="Guiltinan M.J."/>
            <person name="Tyler B.M."/>
            <person name="Meinhardt L.W."/>
            <person name="Bailey B.A."/>
        </authorList>
    </citation>
    <scope>NUCLEOTIDE SEQUENCE [LARGE SCALE GENOMIC DNA]</scope>
    <source>
        <strain evidence="3">sbr112.9</strain>
    </source>
</reference>
<name>A0A2P4Y6C0_9STRA</name>
<dbReference type="Pfam" id="PF25400">
    <property type="entry name" value="PH_FAN"/>
    <property type="match status" value="1"/>
</dbReference>
<evidence type="ECO:0000313" key="2">
    <source>
        <dbReference type="EMBL" id="POM73344.1"/>
    </source>
</evidence>
<dbReference type="Proteomes" id="UP000237271">
    <property type="component" value="Unassembled WGS sequence"/>
</dbReference>
<dbReference type="InterPro" id="IPR057496">
    <property type="entry name" value="FAN-like_PH"/>
</dbReference>
<evidence type="ECO:0000259" key="1">
    <source>
        <dbReference type="Pfam" id="PF25400"/>
    </source>
</evidence>
<sequence length="198" mass="22703">MFASKFSYKSAQTRFNLLLLEDGEILVCIAISSQILIHGVCIRLLAMFASKFSYKSAQTRFNLLLLEDGEFFLDGRLKMCTRGFFFEPQDSNLPILRFFFRDMKEMPVAEVHDHPEAGDCAIFLAFKVSSVVEMKERGVDRPYVQKESGSSAGVPEKYMFSLLHSKIEEFLKNVRPIWDLAHKESVMNKVDEEGLLEP</sequence>
<dbReference type="AlphaFoldDB" id="A0A2P4Y6C0"/>
<dbReference type="OrthoDB" id="26681at2759"/>
<organism evidence="2 3">
    <name type="scientific">Phytophthora palmivora</name>
    <dbReference type="NCBI Taxonomy" id="4796"/>
    <lineage>
        <taxon>Eukaryota</taxon>
        <taxon>Sar</taxon>
        <taxon>Stramenopiles</taxon>
        <taxon>Oomycota</taxon>
        <taxon>Peronosporomycetes</taxon>
        <taxon>Peronosporales</taxon>
        <taxon>Peronosporaceae</taxon>
        <taxon>Phytophthora</taxon>
    </lineage>
</organism>
<keyword evidence="3" id="KW-1185">Reference proteome</keyword>
<dbReference type="EMBL" id="NCKW01005174">
    <property type="protein sequence ID" value="POM73344.1"/>
    <property type="molecule type" value="Genomic_DNA"/>
</dbReference>
<feature type="domain" description="FAN-like N-terminal PH" evidence="1">
    <location>
        <begin position="74"/>
        <end position="184"/>
    </location>
</feature>
<gene>
    <name evidence="2" type="ORF">PHPALM_9815</name>
</gene>
<proteinExistence type="predicted"/>
<feature type="non-terminal residue" evidence="2">
    <location>
        <position position="198"/>
    </location>
</feature>
<evidence type="ECO:0000313" key="3">
    <source>
        <dbReference type="Proteomes" id="UP000237271"/>
    </source>
</evidence>
<accession>A0A2P4Y6C0</accession>
<protein>
    <recommendedName>
        <fullName evidence="1">FAN-like N-terminal PH domain-containing protein</fullName>
    </recommendedName>
</protein>
<comment type="caution">
    <text evidence="2">The sequence shown here is derived from an EMBL/GenBank/DDBJ whole genome shotgun (WGS) entry which is preliminary data.</text>
</comment>